<reference evidence="11" key="1">
    <citation type="submission" date="2012-12" db="EMBL/GenBank/DDBJ databases">
        <authorList>
            <person name="Hellsten U."/>
            <person name="Grimwood J."/>
            <person name="Chapman J.A."/>
            <person name="Shapiro H."/>
            <person name="Aerts A."/>
            <person name="Otillar R.P."/>
            <person name="Terry A.Y."/>
            <person name="Boore J.L."/>
            <person name="Simakov O."/>
            <person name="Marletaz F."/>
            <person name="Cho S.-J."/>
            <person name="Edsinger-Gonzales E."/>
            <person name="Havlak P."/>
            <person name="Kuo D.-H."/>
            <person name="Larsson T."/>
            <person name="Lv J."/>
            <person name="Arendt D."/>
            <person name="Savage R."/>
            <person name="Osoegawa K."/>
            <person name="de Jong P."/>
            <person name="Lindberg D.R."/>
            <person name="Seaver E.C."/>
            <person name="Weisblat D.A."/>
            <person name="Putnam N.H."/>
            <person name="Grigoriev I.V."/>
            <person name="Rokhsar D.S."/>
        </authorList>
    </citation>
    <scope>NUCLEOTIDE SEQUENCE</scope>
    <source>
        <strain evidence="11">I ESC-2004</strain>
    </source>
</reference>
<evidence type="ECO:0000313" key="9">
    <source>
        <dbReference type="EMBL" id="ELU02001.1"/>
    </source>
</evidence>
<dbReference type="AlphaFoldDB" id="R7U7A3"/>
<name>R7U7A3_CAPTE</name>
<reference evidence="9 11" key="2">
    <citation type="journal article" date="2013" name="Nature">
        <title>Insights into bilaterian evolution from three spiralian genomes.</title>
        <authorList>
            <person name="Simakov O."/>
            <person name="Marletaz F."/>
            <person name="Cho S.J."/>
            <person name="Edsinger-Gonzales E."/>
            <person name="Havlak P."/>
            <person name="Hellsten U."/>
            <person name="Kuo D.H."/>
            <person name="Larsson T."/>
            <person name="Lv J."/>
            <person name="Arendt D."/>
            <person name="Savage R."/>
            <person name="Osoegawa K."/>
            <person name="de Jong P."/>
            <person name="Grimwood J."/>
            <person name="Chapman J.A."/>
            <person name="Shapiro H."/>
            <person name="Aerts A."/>
            <person name="Otillar R.P."/>
            <person name="Terry A.Y."/>
            <person name="Boore J.L."/>
            <person name="Grigoriev I.V."/>
            <person name="Lindberg D.R."/>
            <person name="Seaver E.C."/>
            <person name="Weisblat D.A."/>
            <person name="Putnam N.H."/>
            <person name="Rokhsar D.S."/>
        </authorList>
    </citation>
    <scope>NUCLEOTIDE SEQUENCE</scope>
    <source>
        <strain evidence="9 11">I ESC-2004</strain>
    </source>
</reference>
<feature type="domain" description="Nucleolar protein 11 C-terminal" evidence="8">
    <location>
        <begin position="404"/>
        <end position="631"/>
    </location>
</feature>
<accession>R7U7A3</accession>
<evidence type="ECO:0008006" key="12">
    <source>
        <dbReference type="Google" id="ProtNLM"/>
    </source>
</evidence>
<dbReference type="STRING" id="283909.R7U7A3"/>
<dbReference type="EnsemblMetazoa" id="CapteT221248">
    <property type="protein sequence ID" value="CapteP221248"/>
    <property type="gene ID" value="CapteG221248"/>
</dbReference>
<keyword evidence="3" id="KW-0805">Transcription regulation</keyword>
<dbReference type="EMBL" id="KB304479">
    <property type="protein sequence ID" value="ELU02001.1"/>
    <property type="molecule type" value="Genomic_DNA"/>
</dbReference>
<keyword evidence="5" id="KW-0804">Transcription</keyword>
<evidence type="ECO:0000256" key="3">
    <source>
        <dbReference type="ARBA" id="ARBA00023015"/>
    </source>
</evidence>
<dbReference type="Pfam" id="PF20998">
    <property type="entry name" value="Nol11_C"/>
    <property type="match status" value="1"/>
</dbReference>
<evidence type="ECO:0000313" key="11">
    <source>
        <dbReference type="Proteomes" id="UP000014760"/>
    </source>
</evidence>
<keyword evidence="11" id="KW-1185">Reference proteome</keyword>
<reference evidence="10" key="3">
    <citation type="submission" date="2015-06" db="UniProtKB">
        <authorList>
            <consortium name="EnsemblMetazoa"/>
        </authorList>
    </citation>
    <scope>IDENTIFICATION</scope>
</reference>
<dbReference type="GO" id="GO:0030490">
    <property type="term" value="P:maturation of SSU-rRNA"/>
    <property type="evidence" value="ECO:0007669"/>
    <property type="project" value="InterPro"/>
</dbReference>
<keyword evidence="2" id="KW-0698">rRNA processing</keyword>
<dbReference type="Proteomes" id="UP000014760">
    <property type="component" value="Unassembled WGS sequence"/>
</dbReference>
<keyword evidence="4" id="KW-0010">Activator</keyword>
<evidence type="ECO:0000256" key="1">
    <source>
        <dbReference type="ARBA" id="ARBA00004604"/>
    </source>
</evidence>
<sequence>MAEIADGFSLFEVCKDAAKCQIRRDLSEDNIIITHGNRRGIVLNVEDQKEIGDWSLKSGGHLESPVVAYGDRYAAIVLSPGTTTEAIRSWDAKALTLDKMQKHNASFEHWIIQVAATFHTLIGAINEDAFVIYKDSRISLLSSESKDAVGLEYSGEIMFCDSIEFDDKHFVVVVMLDAEKLNLILYEVQSIGIQFKSIQLPLKGKATAYCLHSSSSLGPALTVLGEKGHLVRVHLSSMDACSLSTITAPYDIDTSIVALDDSQLAVAGVNSQSGNGIGIWNCQLHCMQNVTPLPVDAPMCSPMYCHENKLLLILGGSLYAFPVTRRAATLRANLGKLKSTKAPLSATGSQEKLQKIVNQLSPEKPPTQKALTQLFKDVGGILKGISGSASEGVLLQPLIASLTNVCLESSFWPRQQIQTLINSKLIPASCSVCLMKALSDHTEVEMVLDALDSIRDIPEAALLSALACILSADDNKLPDFDGFKESVQPEEPLSDFSAKKKHIVFHIMKQPFNDIFMVESLRNMKVDHIKELFKLLSDELVCLCQHILILRPLSTAQIVDWISMMVDAQFTQLVLSQEFHPLFMVLQDVVREQMEFYNELSCLEEILQRLRDQVQLPTQKNIGSYCIQTLHIL</sequence>
<dbReference type="InterPro" id="IPR042859">
    <property type="entry name" value="NOL11"/>
</dbReference>
<dbReference type="HOGENOM" id="CLU_025196_0_0_1"/>
<dbReference type="PANTHER" id="PTHR15633">
    <property type="entry name" value="NUCLEOLAR PROTEIN 11"/>
    <property type="match status" value="1"/>
</dbReference>
<evidence type="ECO:0000259" key="7">
    <source>
        <dbReference type="Pfam" id="PF08168"/>
    </source>
</evidence>
<keyword evidence="6" id="KW-0539">Nucleus</keyword>
<dbReference type="Pfam" id="PF08168">
    <property type="entry name" value="NOL11_N"/>
    <property type="match status" value="1"/>
</dbReference>
<dbReference type="EMBL" id="AMQN01009054">
    <property type="status" value="NOT_ANNOTATED_CDS"/>
    <property type="molecule type" value="Genomic_DNA"/>
</dbReference>
<dbReference type="InterPro" id="IPR012584">
    <property type="entry name" value="NOL11_N"/>
</dbReference>
<feature type="domain" description="Nucleolar protein 11 N-terminal" evidence="7">
    <location>
        <begin position="1"/>
        <end position="137"/>
    </location>
</feature>
<evidence type="ECO:0000256" key="4">
    <source>
        <dbReference type="ARBA" id="ARBA00023159"/>
    </source>
</evidence>
<evidence type="ECO:0000256" key="6">
    <source>
        <dbReference type="ARBA" id="ARBA00023242"/>
    </source>
</evidence>
<protein>
    <recommendedName>
        <fullName evidence="12">Nucleolar protein 11</fullName>
    </recommendedName>
</protein>
<dbReference type="InterPro" id="IPR048897">
    <property type="entry name" value="Nol11_C"/>
</dbReference>
<evidence type="ECO:0000256" key="2">
    <source>
        <dbReference type="ARBA" id="ARBA00022552"/>
    </source>
</evidence>
<evidence type="ECO:0000256" key="5">
    <source>
        <dbReference type="ARBA" id="ARBA00023163"/>
    </source>
</evidence>
<dbReference type="GO" id="GO:0003723">
    <property type="term" value="F:RNA binding"/>
    <property type="evidence" value="ECO:0007669"/>
    <property type="project" value="TreeGrafter"/>
</dbReference>
<dbReference type="PANTHER" id="PTHR15633:SF2">
    <property type="entry name" value="NUCLEOLAR PROTEIN 11"/>
    <property type="match status" value="1"/>
</dbReference>
<evidence type="ECO:0000259" key="8">
    <source>
        <dbReference type="Pfam" id="PF20998"/>
    </source>
</evidence>
<gene>
    <name evidence="9" type="ORF">CAPTEDRAFT_221248</name>
</gene>
<dbReference type="OrthoDB" id="6502630at2759"/>
<dbReference type="GO" id="GO:0005730">
    <property type="term" value="C:nucleolus"/>
    <property type="evidence" value="ECO:0007669"/>
    <property type="project" value="UniProtKB-SubCell"/>
</dbReference>
<evidence type="ECO:0000313" key="10">
    <source>
        <dbReference type="EnsemblMetazoa" id="CapteP221248"/>
    </source>
</evidence>
<organism evidence="9">
    <name type="scientific">Capitella teleta</name>
    <name type="common">Polychaete worm</name>
    <dbReference type="NCBI Taxonomy" id="283909"/>
    <lineage>
        <taxon>Eukaryota</taxon>
        <taxon>Metazoa</taxon>
        <taxon>Spiralia</taxon>
        <taxon>Lophotrochozoa</taxon>
        <taxon>Annelida</taxon>
        <taxon>Polychaeta</taxon>
        <taxon>Sedentaria</taxon>
        <taxon>Scolecida</taxon>
        <taxon>Capitellidae</taxon>
        <taxon>Capitella</taxon>
    </lineage>
</organism>
<proteinExistence type="predicted"/>
<dbReference type="OMA" id="QGTTGQC"/>
<comment type="subcellular location">
    <subcellularLocation>
        <location evidence="1">Nucleus</location>
        <location evidence="1">Nucleolus</location>
    </subcellularLocation>
</comment>